<dbReference type="PANTHER" id="PTHR36312">
    <property type="entry name" value="THIONIN-LIKE PROTEIN 1"/>
    <property type="match status" value="1"/>
</dbReference>
<protein>
    <submittedName>
        <fullName evidence="1">Uncharacterized protein</fullName>
    </submittedName>
</protein>
<proteinExistence type="predicted"/>
<dbReference type="Proteomes" id="UP001280121">
    <property type="component" value="Unassembled WGS sequence"/>
</dbReference>
<gene>
    <name evidence="1" type="ORF">Ddye_011231</name>
</gene>
<evidence type="ECO:0000313" key="2">
    <source>
        <dbReference type="Proteomes" id="UP001280121"/>
    </source>
</evidence>
<accession>A0AAD9X266</accession>
<comment type="caution">
    <text evidence="1">The sequence shown here is derived from an EMBL/GenBank/DDBJ whole genome shotgun (WGS) entry which is preliminary data.</text>
</comment>
<dbReference type="AlphaFoldDB" id="A0AAD9X266"/>
<dbReference type="PANTHER" id="PTHR36312:SF15">
    <property type="entry name" value="THIONIN-LIKE PROTEIN"/>
    <property type="match status" value="1"/>
</dbReference>
<reference evidence="1" key="1">
    <citation type="journal article" date="2023" name="Plant J.">
        <title>Genome sequences and population genomics provide insights into the demographic history, inbreeding, and mutation load of two 'living fossil' tree species of Dipteronia.</title>
        <authorList>
            <person name="Feng Y."/>
            <person name="Comes H.P."/>
            <person name="Chen J."/>
            <person name="Zhu S."/>
            <person name="Lu R."/>
            <person name="Zhang X."/>
            <person name="Li P."/>
            <person name="Qiu J."/>
            <person name="Olsen K.M."/>
            <person name="Qiu Y."/>
        </authorList>
    </citation>
    <scope>NUCLEOTIDE SEQUENCE</scope>
    <source>
        <strain evidence="1">KIB01</strain>
    </source>
</reference>
<keyword evidence="2" id="KW-1185">Reference proteome</keyword>
<sequence>MSNVRDFCLAVKEHGHRHGYYLGFDFNDKEVRMANVIAKAFSKLKGDRLKMAKGLLVGQSASLATCYALCFVPCVIAEGSAAKCALICVRKCLVKPSSIDLQKDTHHSYFCKVGCATSLCTNLSTKEDPAVEKVEGCVNTCSETCTQK</sequence>
<name>A0AAD9X266_9ROSI</name>
<organism evidence="1 2">
    <name type="scientific">Dipteronia dyeriana</name>
    <dbReference type="NCBI Taxonomy" id="168575"/>
    <lineage>
        <taxon>Eukaryota</taxon>
        <taxon>Viridiplantae</taxon>
        <taxon>Streptophyta</taxon>
        <taxon>Embryophyta</taxon>
        <taxon>Tracheophyta</taxon>
        <taxon>Spermatophyta</taxon>
        <taxon>Magnoliopsida</taxon>
        <taxon>eudicotyledons</taxon>
        <taxon>Gunneridae</taxon>
        <taxon>Pentapetalae</taxon>
        <taxon>rosids</taxon>
        <taxon>malvids</taxon>
        <taxon>Sapindales</taxon>
        <taxon>Sapindaceae</taxon>
        <taxon>Hippocastanoideae</taxon>
        <taxon>Acereae</taxon>
        <taxon>Dipteronia</taxon>
    </lineage>
</organism>
<evidence type="ECO:0000313" key="1">
    <source>
        <dbReference type="EMBL" id="KAK2651375.1"/>
    </source>
</evidence>
<dbReference type="InterPro" id="IPR038975">
    <property type="entry name" value="THNL"/>
</dbReference>
<dbReference type="EMBL" id="JANJYI010000004">
    <property type="protein sequence ID" value="KAK2651375.1"/>
    <property type="molecule type" value="Genomic_DNA"/>
</dbReference>